<dbReference type="Pfam" id="PF16157">
    <property type="entry name" value="DUF4865"/>
    <property type="match status" value="1"/>
</dbReference>
<dbReference type="Proteomes" id="UP001597168">
    <property type="component" value="Unassembled WGS sequence"/>
</dbReference>
<proteinExistence type="predicted"/>
<name>A0ABW3R425_9PSEU</name>
<keyword evidence="2" id="KW-1185">Reference proteome</keyword>
<organism evidence="1 2">
    <name type="scientific">Saccharothrix hoggarensis</name>
    <dbReference type="NCBI Taxonomy" id="913853"/>
    <lineage>
        <taxon>Bacteria</taxon>
        <taxon>Bacillati</taxon>
        <taxon>Actinomycetota</taxon>
        <taxon>Actinomycetes</taxon>
        <taxon>Pseudonocardiales</taxon>
        <taxon>Pseudonocardiaceae</taxon>
        <taxon>Saccharothrix</taxon>
    </lineage>
</organism>
<evidence type="ECO:0000313" key="1">
    <source>
        <dbReference type="EMBL" id="MFD1151847.1"/>
    </source>
</evidence>
<dbReference type="RefSeq" id="WP_380729213.1">
    <property type="nucleotide sequence ID" value="NZ_JBHTLK010000285.1"/>
</dbReference>
<gene>
    <name evidence="1" type="ORF">ACFQ3T_32320</name>
</gene>
<reference evidence="2" key="1">
    <citation type="journal article" date="2019" name="Int. J. Syst. Evol. Microbiol.">
        <title>The Global Catalogue of Microorganisms (GCM) 10K type strain sequencing project: providing services to taxonomists for standard genome sequencing and annotation.</title>
        <authorList>
            <consortium name="The Broad Institute Genomics Platform"/>
            <consortium name="The Broad Institute Genome Sequencing Center for Infectious Disease"/>
            <person name="Wu L."/>
            <person name="Ma J."/>
        </authorList>
    </citation>
    <scope>NUCLEOTIDE SEQUENCE [LARGE SCALE GENOMIC DNA]</scope>
    <source>
        <strain evidence="2">CCUG 60214</strain>
    </source>
</reference>
<dbReference type="EMBL" id="JBHTLK010000285">
    <property type="protein sequence ID" value="MFD1151847.1"/>
    <property type="molecule type" value="Genomic_DNA"/>
</dbReference>
<sequence>MHYEITLPADYDMGIIRTRVATRGSALDAFPGLGLKAYCVRERGVDGSPVNQYSPFYLWRTAEGMNSFLWGPGFRGLSTDFGRPTVQHWVGLAYGAGGAYDADPGSGAPTAATKRVEHVPADHDPTEAIDRALADLEQRTAHPDVYATAVAMDPRHWQLVHFTLWRDTPDATPGVVSEDHVRYRVLHLSRPELDDLTAGRHW</sequence>
<evidence type="ECO:0000313" key="2">
    <source>
        <dbReference type="Proteomes" id="UP001597168"/>
    </source>
</evidence>
<dbReference type="InterPro" id="IPR032349">
    <property type="entry name" value="DUF4865"/>
</dbReference>
<protein>
    <submittedName>
        <fullName evidence="1">DUF4865 family protein</fullName>
    </submittedName>
</protein>
<accession>A0ABW3R425</accession>
<comment type="caution">
    <text evidence="1">The sequence shown here is derived from an EMBL/GenBank/DDBJ whole genome shotgun (WGS) entry which is preliminary data.</text>
</comment>